<dbReference type="EMBL" id="JABZGW010000288">
    <property type="protein sequence ID" value="MBF4808275.1"/>
    <property type="molecule type" value="Genomic_DNA"/>
</dbReference>
<sequence length="127" mass="14210">MTQKIETALKSINTIAEFVSKISNILGGKETPASTSNTEAVTTRQYTTEFLKKDQLLTIIKENLAPGANQSCIMKSANETHLLIYVAFAKDRNLLPTTENVYICITCEAISRELENMFNKHELIIID</sequence>
<dbReference type="AlphaFoldDB" id="A0A930W2D6"/>
<dbReference type="Proteomes" id="UP000698335">
    <property type="component" value="Unassembled WGS sequence"/>
</dbReference>
<evidence type="ECO:0000313" key="2">
    <source>
        <dbReference type="Proteomes" id="UP000698335"/>
    </source>
</evidence>
<protein>
    <submittedName>
        <fullName evidence="1">Uncharacterized protein</fullName>
    </submittedName>
</protein>
<name>A0A930W2D6_9ACTN</name>
<comment type="caution">
    <text evidence="1">The sequence shown here is derived from an EMBL/GenBank/DDBJ whole genome shotgun (WGS) entry which is preliminary data.</text>
</comment>
<proteinExistence type="predicted"/>
<evidence type="ECO:0000313" key="1">
    <source>
        <dbReference type="EMBL" id="MBF4808275.1"/>
    </source>
</evidence>
<gene>
    <name evidence="1" type="ORF">HXK26_06220</name>
</gene>
<reference evidence="1" key="1">
    <citation type="submission" date="2020-04" db="EMBL/GenBank/DDBJ databases">
        <title>Deep metagenomics examines the oral microbiome during advanced dental caries in children, revealing novel taxa and co-occurrences with host molecules.</title>
        <authorList>
            <person name="Baker J.L."/>
            <person name="Morton J.T."/>
            <person name="Dinis M."/>
            <person name="Alvarez R."/>
            <person name="Tran N.C."/>
            <person name="Knight R."/>
            <person name="Edlund A."/>
        </authorList>
    </citation>
    <scope>NUCLEOTIDE SEQUENCE</scope>
    <source>
        <strain evidence="1">JCVI_38_bin.5</strain>
    </source>
</reference>
<organism evidence="1 2">
    <name type="scientific">Lancefieldella rimae</name>
    <dbReference type="NCBI Taxonomy" id="1383"/>
    <lineage>
        <taxon>Bacteria</taxon>
        <taxon>Bacillati</taxon>
        <taxon>Actinomycetota</taxon>
        <taxon>Coriobacteriia</taxon>
        <taxon>Coriobacteriales</taxon>
        <taxon>Atopobiaceae</taxon>
        <taxon>Lancefieldella</taxon>
    </lineage>
</organism>
<accession>A0A930W2D6</accession>